<dbReference type="PANTHER" id="PTHR39156">
    <property type="entry name" value="RIBONUCLEASE M5"/>
    <property type="match status" value="1"/>
</dbReference>
<dbReference type="SUPFAM" id="SSF110455">
    <property type="entry name" value="Toprim domain"/>
    <property type="match status" value="1"/>
</dbReference>
<dbReference type="InterPro" id="IPR025156">
    <property type="entry name" value="RNase_M5_C"/>
</dbReference>
<keyword evidence="8 11" id="KW-0378">Hydrolase</keyword>
<dbReference type="Proteomes" id="UP000180254">
    <property type="component" value="Unassembled WGS sequence"/>
</dbReference>
<feature type="domain" description="Toprim" evidence="13">
    <location>
        <begin position="3"/>
        <end position="86"/>
    </location>
</feature>
<dbReference type="InterPro" id="IPR034141">
    <property type="entry name" value="TOPRIM_RNase_M5-like"/>
</dbReference>
<reference evidence="14 15" key="1">
    <citation type="submission" date="2016-09" db="EMBL/GenBank/DDBJ databases">
        <title>Genome sequence of Eubacterium angustum.</title>
        <authorList>
            <person name="Poehlein A."/>
            <person name="Daniel R."/>
        </authorList>
    </citation>
    <scope>NUCLEOTIDE SEQUENCE [LARGE SCALE GENOMIC DNA]</scope>
    <source>
        <strain evidence="14 15">DSM 1989</strain>
    </source>
</reference>
<proteinExistence type="inferred from homology"/>
<keyword evidence="7 11" id="KW-0255">Endonuclease</keyword>
<name>A0A1S1V414_9FIRM</name>
<keyword evidence="10 11" id="KW-0694">RNA-binding</keyword>
<dbReference type="InterPro" id="IPR004466">
    <property type="entry name" value="RNase_M5"/>
</dbReference>
<dbReference type="OrthoDB" id="9791329at2"/>
<dbReference type="Pfam" id="PF13331">
    <property type="entry name" value="DUF4093"/>
    <property type="match status" value="1"/>
</dbReference>
<dbReference type="GO" id="GO:0005737">
    <property type="term" value="C:cytoplasm"/>
    <property type="evidence" value="ECO:0007669"/>
    <property type="project" value="UniProtKB-SubCell"/>
</dbReference>
<comment type="similarity">
    <text evidence="11">Belongs to the ribonuclease M5 family.</text>
</comment>
<evidence type="ECO:0000259" key="13">
    <source>
        <dbReference type="PROSITE" id="PS50880"/>
    </source>
</evidence>
<evidence type="ECO:0000256" key="12">
    <source>
        <dbReference type="NCBIfam" id="TIGR00334"/>
    </source>
</evidence>
<comment type="function">
    <text evidence="11">Required for correct processing of both the 5' and 3' ends of 5S rRNA precursor. Cleaves both sides of a double-stranded region yielding mature 5S rRNA in one step.</text>
</comment>
<evidence type="ECO:0000256" key="11">
    <source>
        <dbReference type="HAMAP-Rule" id="MF_01469"/>
    </source>
</evidence>
<evidence type="ECO:0000256" key="4">
    <source>
        <dbReference type="ARBA" id="ARBA00022722"/>
    </source>
</evidence>
<dbReference type="EC" id="3.1.26.8" evidence="11 12"/>
<evidence type="ECO:0000256" key="10">
    <source>
        <dbReference type="ARBA" id="ARBA00022884"/>
    </source>
</evidence>
<keyword evidence="3 11" id="KW-0698">rRNA processing</keyword>
<gene>
    <name evidence="11 14" type="primary">rnmV</name>
    <name evidence="14" type="ORF">EUAN_21890</name>
</gene>
<dbReference type="GO" id="GO:0043822">
    <property type="term" value="F:ribonuclease M5 activity"/>
    <property type="evidence" value="ECO:0007669"/>
    <property type="project" value="UniProtKB-UniRule"/>
</dbReference>
<dbReference type="PROSITE" id="PS50880">
    <property type="entry name" value="TOPRIM"/>
    <property type="match status" value="1"/>
</dbReference>
<keyword evidence="5" id="KW-0479">Metal-binding</keyword>
<dbReference type="STRING" id="39480.EUAN_21890"/>
<evidence type="ECO:0000256" key="3">
    <source>
        <dbReference type="ARBA" id="ARBA00022552"/>
    </source>
</evidence>
<evidence type="ECO:0000256" key="6">
    <source>
        <dbReference type="ARBA" id="ARBA00022730"/>
    </source>
</evidence>
<sequence length="180" mass="20082">MIKEIIVVEGRDDISAVKRAVEAEIIATSGYHISKSTIERIRKASETRGIIIFTDPDRAGELIRDRLSKLFKDSKHAFLPVDQATKDGDIGIENASPEDIVEALKKARAETTEARNEFGKEDLVANGLSGFPDSSLRREKLGRVLGIGYCNGKQFIKRLNNYGVTMEEFREGIEKIEDGR</sequence>
<dbReference type="GO" id="GO:0019843">
    <property type="term" value="F:rRNA binding"/>
    <property type="evidence" value="ECO:0007669"/>
    <property type="project" value="UniProtKB-KW"/>
</dbReference>
<comment type="caution">
    <text evidence="14">The sequence shown here is derived from an EMBL/GenBank/DDBJ whole genome shotgun (WGS) entry which is preliminary data.</text>
</comment>
<evidence type="ECO:0000256" key="7">
    <source>
        <dbReference type="ARBA" id="ARBA00022759"/>
    </source>
</evidence>
<dbReference type="AlphaFoldDB" id="A0A1S1V414"/>
<keyword evidence="4 11" id="KW-0540">Nuclease</keyword>
<evidence type="ECO:0000256" key="2">
    <source>
        <dbReference type="ARBA" id="ARBA00022517"/>
    </source>
</evidence>
<dbReference type="GO" id="GO:0006364">
    <property type="term" value="P:rRNA processing"/>
    <property type="evidence" value="ECO:0007669"/>
    <property type="project" value="UniProtKB-UniRule"/>
</dbReference>
<dbReference type="HAMAP" id="MF_01469">
    <property type="entry name" value="RNase_M5"/>
    <property type="match status" value="1"/>
</dbReference>
<evidence type="ECO:0000256" key="1">
    <source>
        <dbReference type="ARBA" id="ARBA00022490"/>
    </source>
</evidence>
<evidence type="ECO:0000256" key="9">
    <source>
        <dbReference type="ARBA" id="ARBA00022842"/>
    </source>
</evidence>
<comment type="subcellular location">
    <subcellularLocation>
        <location evidence="11">Cytoplasm</location>
    </subcellularLocation>
</comment>
<evidence type="ECO:0000313" key="15">
    <source>
        <dbReference type="Proteomes" id="UP000180254"/>
    </source>
</evidence>
<dbReference type="PANTHER" id="PTHR39156:SF1">
    <property type="entry name" value="RIBONUCLEASE M5"/>
    <property type="match status" value="1"/>
</dbReference>
<evidence type="ECO:0000256" key="8">
    <source>
        <dbReference type="ARBA" id="ARBA00022801"/>
    </source>
</evidence>
<dbReference type="InterPro" id="IPR006171">
    <property type="entry name" value="TOPRIM_dom"/>
</dbReference>
<dbReference type="Pfam" id="PF01751">
    <property type="entry name" value="Toprim"/>
    <property type="match status" value="1"/>
</dbReference>
<protein>
    <recommendedName>
        <fullName evidence="11 12">Ribonuclease M5</fullName>
        <ecNumber evidence="11 12">3.1.26.8</ecNumber>
    </recommendedName>
    <alternativeName>
        <fullName evidence="11">RNase M5</fullName>
    </alternativeName>
    <alternativeName>
        <fullName evidence="11">Ribosomal RNA terminal maturase M5</fullName>
    </alternativeName>
</protein>
<keyword evidence="1 11" id="KW-0963">Cytoplasm</keyword>
<organism evidence="14 15">
    <name type="scientific">Andreesenia angusta</name>
    <dbReference type="NCBI Taxonomy" id="39480"/>
    <lineage>
        <taxon>Bacteria</taxon>
        <taxon>Bacillati</taxon>
        <taxon>Bacillota</taxon>
        <taxon>Tissierellia</taxon>
        <taxon>Tissierellales</taxon>
        <taxon>Gottschalkiaceae</taxon>
        <taxon>Andreesenia</taxon>
    </lineage>
</organism>
<comment type="catalytic activity">
    <reaction evidence="11">
        <text>Endonucleolytic cleavage of RNA, removing 21 and 42 nucleotides, respectively, from the 5'- and 3'-termini of a 5S-rRNA precursor.</text>
        <dbReference type="EC" id="3.1.26.8"/>
    </reaction>
</comment>
<keyword evidence="6 11" id="KW-0699">rRNA-binding</keyword>
<dbReference type="SMART" id="SM00493">
    <property type="entry name" value="TOPRIM"/>
    <property type="match status" value="1"/>
</dbReference>
<dbReference type="NCBIfam" id="TIGR00334">
    <property type="entry name" value="5S_RNA_mat_M5"/>
    <property type="match status" value="1"/>
</dbReference>
<dbReference type="RefSeq" id="WP_071064399.1">
    <property type="nucleotide sequence ID" value="NZ_MKIE01000013.1"/>
</dbReference>
<evidence type="ECO:0000313" key="14">
    <source>
        <dbReference type="EMBL" id="OHW61446.1"/>
    </source>
</evidence>
<dbReference type="FunFam" id="3.40.1360.10:FF:000006">
    <property type="entry name" value="Ribonuclease M5"/>
    <property type="match status" value="1"/>
</dbReference>
<keyword evidence="15" id="KW-1185">Reference proteome</keyword>
<dbReference type="EMBL" id="MKIE01000013">
    <property type="protein sequence ID" value="OHW61446.1"/>
    <property type="molecule type" value="Genomic_DNA"/>
</dbReference>
<accession>A0A1S1V414</accession>
<dbReference type="GO" id="GO:0046872">
    <property type="term" value="F:metal ion binding"/>
    <property type="evidence" value="ECO:0007669"/>
    <property type="project" value="UniProtKB-KW"/>
</dbReference>
<dbReference type="Gene3D" id="3.40.1360.10">
    <property type="match status" value="1"/>
</dbReference>
<evidence type="ECO:0000256" key="5">
    <source>
        <dbReference type="ARBA" id="ARBA00022723"/>
    </source>
</evidence>
<keyword evidence="2 11" id="KW-0690">Ribosome biogenesis</keyword>
<keyword evidence="9" id="KW-0460">Magnesium</keyword>
<dbReference type="CDD" id="cd01027">
    <property type="entry name" value="TOPRIM_RNase_M5_like"/>
    <property type="match status" value="1"/>
</dbReference>